<name>A0ABQ0FZL3_9PEZI</name>
<feature type="compositionally biased region" description="Basic and acidic residues" evidence="1">
    <location>
        <begin position="274"/>
        <end position="294"/>
    </location>
</feature>
<dbReference type="InterPro" id="IPR036420">
    <property type="entry name" value="BRCT_dom_sf"/>
</dbReference>
<feature type="region of interest" description="Disordered" evidence="1">
    <location>
        <begin position="247"/>
        <end position="351"/>
    </location>
</feature>
<dbReference type="EMBL" id="BAAFSV010000001">
    <property type="protein sequence ID" value="GAB1310874.1"/>
    <property type="molecule type" value="Genomic_DNA"/>
</dbReference>
<dbReference type="Proteomes" id="UP001628179">
    <property type="component" value="Unassembled WGS sequence"/>
</dbReference>
<feature type="compositionally biased region" description="Low complexity" evidence="1">
    <location>
        <begin position="120"/>
        <end position="141"/>
    </location>
</feature>
<proteinExistence type="predicted"/>
<dbReference type="Gene3D" id="3.40.50.10190">
    <property type="entry name" value="BRCT domain"/>
    <property type="match status" value="1"/>
</dbReference>
<feature type="domain" description="BRCT" evidence="2">
    <location>
        <begin position="156"/>
        <end position="250"/>
    </location>
</feature>
<dbReference type="RefSeq" id="XP_070912607.1">
    <property type="nucleotide sequence ID" value="XM_071056506.1"/>
</dbReference>
<reference evidence="3 4" key="1">
    <citation type="submission" date="2024-09" db="EMBL/GenBank/DDBJ databases">
        <title>Itraconazole resistance in Madurella fahalii resulting from another homologue of gene encoding cytochrome P450 14-alpha sterol demethylase (CYP51).</title>
        <authorList>
            <person name="Yoshioka I."/>
            <person name="Fahal A.H."/>
            <person name="Kaneko S."/>
            <person name="Yaguchi T."/>
        </authorList>
    </citation>
    <scope>NUCLEOTIDE SEQUENCE [LARGE SCALE GENOMIC DNA]</scope>
    <source>
        <strain evidence="3 4">IFM 68171</strain>
    </source>
</reference>
<evidence type="ECO:0000313" key="3">
    <source>
        <dbReference type="EMBL" id="GAB1310874.1"/>
    </source>
</evidence>
<dbReference type="GeneID" id="98171829"/>
<keyword evidence="4" id="KW-1185">Reference proteome</keyword>
<evidence type="ECO:0000313" key="4">
    <source>
        <dbReference type="Proteomes" id="UP001628179"/>
    </source>
</evidence>
<evidence type="ECO:0000256" key="1">
    <source>
        <dbReference type="SAM" id="MobiDB-lite"/>
    </source>
</evidence>
<feature type="region of interest" description="Disordered" evidence="1">
    <location>
        <begin position="49"/>
        <end position="72"/>
    </location>
</feature>
<dbReference type="PROSITE" id="PS50172">
    <property type="entry name" value="BRCT"/>
    <property type="match status" value="1"/>
</dbReference>
<sequence>MTSPSFDEKVAFFNALDALDNDEDEELDDEEREHRDKCRAFFNSEKRSSIVEERAPSQLRRTTSMPAPDAVTPGSCVIATPAATLAVRRDEPVADATSLVIEETPVPETVRPLLSTLRRSTTLPLPPTSSAVDQSPSASSALRKRKRQSSTKTMPQAPQIFRGLSFYYIPNNDVAPARKLRIAKAQEFGAQWVRSLDYASHVIVDQNLTYNDIKDILGSAAADSLVVVNEEYPIDSIAFRTLLNPDQNRYKVPGRPTQTQATAPEEDQPVPSHSLDRSLQVKEPRTSRRRESNRSGRTKAGSEQPSVQREIMGVKEGIENPNLPKGDLRPARRASSTSLTTEHGKSGGKSC</sequence>
<feature type="region of interest" description="Disordered" evidence="1">
    <location>
        <begin position="120"/>
        <end position="155"/>
    </location>
</feature>
<evidence type="ECO:0000259" key="2">
    <source>
        <dbReference type="PROSITE" id="PS50172"/>
    </source>
</evidence>
<dbReference type="InterPro" id="IPR001357">
    <property type="entry name" value="BRCT_dom"/>
</dbReference>
<protein>
    <submittedName>
        <fullName evidence="3">BRCT domain-containing protein</fullName>
    </submittedName>
</protein>
<organism evidence="3 4">
    <name type="scientific">Madurella fahalii</name>
    <dbReference type="NCBI Taxonomy" id="1157608"/>
    <lineage>
        <taxon>Eukaryota</taxon>
        <taxon>Fungi</taxon>
        <taxon>Dikarya</taxon>
        <taxon>Ascomycota</taxon>
        <taxon>Pezizomycotina</taxon>
        <taxon>Sordariomycetes</taxon>
        <taxon>Sordariomycetidae</taxon>
        <taxon>Sordariales</taxon>
        <taxon>Sordariales incertae sedis</taxon>
        <taxon>Madurella</taxon>
    </lineage>
</organism>
<gene>
    <name evidence="3" type="ORF">MFIFM68171_01084</name>
</gene>
<comment type="caution">
    <text evidence="3">The sequence shown here is derived from an EMBL/GenBank/DDBJ whole genome shotgun (WGS) entry which is preliminary data.</text>
</comment>
<accession>A0ABQ0FZL3</accession>